<keyword evidence="5" id="KW-0408">Iron</keyword>
<comment type="catalytic activity">
    <reaction evidence="6">
        <text>2 GTP = 3',3'-c-di-GMP + 2 diphosphate</text>
        <dbReference type="Rhea" id="RHEA:24898"/>
        <dbReference type="ChEBI" id="CHEBI:33019"/>
        <dbReference type="ChEBI" id="CHEBI:37565"/>
        <dbReference type="ChEBI" id="CHEBI:58805"/>
        <dbReference type="EC" id="2.7.7.65"/>
    </reaction>
</comment>
<dbReference type="EMBL" id="UHIP01000001">
    <property type="protein sequence ID" value="SUP25026.1"/>
    <property type="molecule type" value="Genomic_DNA"/>
</dbReference>
<sequence>MGQVELDKLCFGSQPIDLVYVIVHVFSVVYAHITSEYSAWTFLDMKSFLWDRYFETGIDDVDEQHQYLVGFINKYGELLAENSMSLQDVRLALFELSRYAEFHFKEEEQLMRNAGIAEAHLSEHIKVHRTFMAEIFSMQAFLSDTDDRPAVQLLEFLIHWLAYHILGIDQNMARQVKAIENGLSPQQAYEREERERDSATEPLLNALNGLFEQVSERNRELVKLNQSLEEKVHERTQQLMKANQKLEALSMTDSLTTLPNRRKALCQLEAYWKESMQLGAPLVCIMIDADYFKQVNDSCGHDAGDRVLVELAHTLQHAFRSDDLVCRLGGDEFLVICPNTDLEGGLHIAELTRQQVNNLLVPTGMEPWRGSISVGVAESHGFMNDHHELIKLADTAVYRAKKAGKNRVCIAQFDEEISAEPNANLA</sequence>
<dbReference type="Gene3D" id="3.30.70.270">
    <property type="match status" value="1"/>
</dbReference>
<dbReference type="GO" id="GO:0046872">
    <property type="term" value="F:metal ion binding"/>
    <property type="evidence" value="ECO:0007669"/>
    <property type="project" value="UniProtKB-KW"/>
</dbReference>
<dbReference type="NCBIfam" id="TIGR02481">
    <property type="entry name" value="hemeryth_dom"/>
    <property type="match status" value="1"/>
</dbReference>
<evidence type="ECO:0000256" key="1">
    <source>
        <dbReference type="ARBA" id="ARBA00001946"/>
    </source>
</evidence>
<dbReference type="SMART" id="SM00267">
    <property type="entry name" value="GGDEF"/>
    <property type="match status" value="1"/>
</dbReference>
<dbReference type="CDD" id="cd01949">
    <property type="entry name" value="GGDEF"/>
    <property type="match status" value="1"/>
</dbReference>
<evidence type="ECO:0000256" key="3">
    <source>
        <dbReference type="ARBA" id="ARBA00012528"/>
    </source>
</evidence>
<keyword evidence="7" id="KW-0175">Coiled coil</keyword>
<dbReference type="SUPFAM" id="SSF55073">
    <property type="entry name" value="Nucleotide cyclase"/>
    <property type="match status" value="1"/>
</dbReference>
<dbReference type="InterPro" id="IPR035938">
    <property type="entry name" value="Hemerythrin-like_sf"/>
</dbReference>
<dbReference type="InterPro" id="IPR043128">
    <property type="entry name" value="Rev_trsase/Diguanyl_cyclase"/>
</dbReference>
<keyword evidence="4" id="KW-0479">Metal-binding</keyword>
<dbReference type="InterPro" id="IPR050469">
    <property type="entry name" value="Diguanylate_Cyclase"/>
</dbReference>
<dbReference type="PROSITE" id="PS50887">
    <property type="entry name" value="GGDEF"/>
    <property type="match status" value="1"/>
</dbReference>
<dbReference type="SUPFAM" id="SSF47188">
    <property type="entry name" value="Hemerythrin-like"/>
    <property type="match status" value="1"/>
</dbReference>
<accession>A0AAX2LNK2</accession>
<protein>
    <recommendedName>
        <fullName evidence="3">diguanylate cyclase</fullName>
        <ecNumber evidence="3">2.7.7.65</ecNumber>
    </recommendedName>
</protein>
<evidence type="ECO:0000256" key="2">
    <source>
        <dbReference type="ARBA" id="ARBA00010587"/>
    </source>
</evidence>
<feature type="coiled-coil region" evidence="7">
    <location>
        <begin position="211"/>
        <end position="245"/>
    </location>
</feature>
<evidence type="ECO:0000256" key="6">
    <source>
        <dbReference type="ARBA" id="ARBA00034247"/>
    </source>
</evidence>
<evidence type="ECO:0000259" key="8">
    <source>
        <dbReference type="PROSITE" id="PS50887"/>
    </source>
</evidence>
<evidence type="ECO:0000256" key="5">
    <source>
        <dbReference type="ARBA" id="ARBA00023004"/>
    </source>
</evidence>
<name>A0AAX2LNK2_VIBFL</name>
<dbReference type="PANTHER" id="PTHR45138:SF9">
    <property type="entry name" value="DIGUANYLATE CYCLASE DGCM-RELATED"/>
    <property type="match status" value="1"/>
</dbReference>
<dbReference type="InterPro" id="IPR012312">
    <property type="entry name" value="Hemerythrin-like"/>
</dbReference>
<dbReference type="Proteomes" id="UP000254626">
    <property type="component" value="Unassembled WGS sequence"/>
</dbReference>
<dbReference type="NCBIfam" id="TIGR00254">
    <property type="entry name" value="GGDEF"/>
    <property type="match status" value="1"/>
</dbReference>
<dbReference type="CDD" id="cd12107">
    <property type="entry name" value="Hemerythrin"/>
    <property type="match status" value="1"/>
</dbReference>
<gene>
    <name evidence="9" type="primary">pleD_3</name>
    <name evidence="9" type="ORF">NCTC11327_01630</name>
</gene>
<dbReference type="InterPro" id="IPR029787">
    <property type="entry name" value="Nucleotide_cyclase"/>
</dbReference>
<evidence type="ECO:0000313" key="9">
    <source>
        <dbReference type="EMBL" id="SUP25026.1"/>
    </source>
</evidence>
<dbReference type="GO" id="GO:0052621">
    <property type="term" value="F:diguanylate cyclase activity"/>
    <property type="evidence" value="ECO:0007669"/>
    <property type="project" value="UniProtKB-EC"/>
</dbReference>
<evidence type="ECO:0000256" key="7">
    <source>
        <dbReference type="SAM" id="Coils"/>
    </source>
</evidence>
<dbReference type="AlphaFoldDB" id="A0AAX2LNK2"/>
<dbReference type="InterPro" id="IPR000160">
    <property type="entry name" value="GGDEF_dom"/>
</dbReference>
<dbReference type="EC" id="2.7.7.65" evidence="3"/>
<proteinExistence type="inferred from homology"/>
<evidence type="ECO:0000256" key="4">
    <source>
        <dbReference type="ARBA" id="ARBA00022723"/>
    </source>
</evidence>
<dbReference type="PANTHER" id="PTHR45138">
    <property type="entry name" value="REGULATORY COMPONENTS OF SENSORY TRANSDUCTION SYSTEM"/>
    <property type="match status" value="1"/>
</dbReference>
<comment type="similarity">
    <text evidence="2">Belongs to the hemerythrin family.</text>
</comment>
<organism evidence="9 10">
    <name type="scientific">Vibrio fluvialis</name>
    <dbReference type="NCBI Taxonomy" id="676"/>
    <lineage>
        <taxon>Bacteria</taxon>
        <taxon>Pseudomonadati</taxon>
        <taxon>Pseudomonadota</taxon>
        <taxon>Gammaproteobacteria</taxon>
        <taxon>Vibrionales</taxon>
        <taxon>Vibrionaceae</taxon>
        <taxon>Vibrio</taxon>
    </lineage>
</organism>
<dbReference type="GO" id="GO:0043709">
    <property type="term" value="P:cell adhesion involved in single-species biofilm formation"/>
    <property type="evidence" value="ECO:0007669"/>
    <property type="project" value="TreeGrafter"/>
</dbReference>
<evidence type="ECO:0000313" key="10">
    <source>
        <dbReference type="Proteomes" id="UP000254626"/>
    </source>
</evidence>
<dbReference type="Gene3D" id="1.20.120.50">
    <property type="entry name" value="Hemerythrin-like"/>
    <property type="match status" value="1"/>
</dbReference>
<dbReference type="GO" id="GO:1902201">
    <property type="term" value="P:negative regulation of bacterial-type flagellum-dependent cell motility"/>
    <property type="evidence" value="ECO:0007669"/>
    <property type="project" value="TreeGrafter"/>
</dbReference>
<dbReference type="InterPro" id="IPR012827">
    <property type="entry name" value="Hemerythrin_metal-bd"/>
</dbReference>
<dbReference type="Pfam" id="PF00990">
    <property type="entry name" value="GGDEF"/>
    <property type="match status" value="1"/>
</dbReference>
<feature type="domain" description="GGDEF" evidence="8">
    <location>
        <begin position="280"/>
        <end position="413"/>
    </location>
</feature>
<comment type="caution">
    <text evidence="9">The sequence shown here is derived from an EMBL/GenBank/DDBJ whole genome shotgun (WGS) entry which is preliminary data.</text>
</comment>
<dbReference type="FunFam" id="3.30.70.270:FF:000001">
    <property type="entry name" value="Diguanylate cyclase domain protein"/>
    <property type="match status" value="1"/>
</dbReference>
<dbReference type="GO" id="GO:0005886">
    <property type="term" value="C:plasma membrane"/>
    <property type="evidence" value="ECO:0007669"/>
    <property type="project" value="TreeGrafter"/>
</dbReference>
<comment type="cofactor">
    <cofactor evidence="1">
        <name>Mg(2+)</name>
        <dbReference type="ChEBI" id="CHEBI:18420"/>
    </cofactor>
</comment>
<dbReference type="Pfam" id="PF01814">
    <property type="entry name" value="Hemerythrin"/>
    <property type="match status" value="1"/>
</dbReference>
<reference evidence="9 10" key="1">
    <citation type="submission" date="2018-06" db="EMBL/GenBank/DDBJ databases">
        <authorList>
            <consortium name="Pathogen Informatics"/>
            <person name="Doyle S."/>
        </authorList>
    </citation>
    <scope>NUCLEOTIDE SEQUENCE [LARGE SCALE GENOMIC DNA]</scope>
    <source>
        <strain evidence="9 10">NCTC11327</strain>
    </source>
</reference>